<keyword evidence="3 6" id="KW-1133">Transmembrane helix</keyword>
<dbReference type="GO" id="GO:0016020">
    <property type="term" value="C:membrane"/>
    <property type="evidence" value="ECO:0007669"/>
    <property type="project" value="UniProtKB-SubCell"/>
</dbReference>
<name>A0A3N4KWR0_9PEZI</name>
<dbReference type="PANTHER" id="PTHR47804:SF3">
    <property type="entry name" value="PROTEIN BRE4"/>
    <property type="match status" value="1"/>
</dbReference>
<keyword evidence="8" id="KW-1185">Reference proteome</keyword>
<sequence>HVHLDALTLQRESRAPRPPTHSVYHRTPHSYRSTHSGLHSSQARTPTTTHSPRASVSTLQLQHLLEKLEMDQYNTYGVEELRDGFFDASFYRPIKQPDDDPLHPLHPPRTTPRQWAHAQLTAAKSAATTVFTTRQGVSLAKSFLAYFAAYVLCLVPATRAWLGQHSYWVLIAALSNHPGRTVGAQIEGTVSCGVGGALGLGVGAAALAAGRAGGGWYGGVVTVFVAVFIGVASWVRCSLVRVYQAMMGAGLAFFFLVLVDGRVEGEGVGEEGVGRARARVREWAVPWAVGLALCAVVNVLIAPEAGGKAVATALHKALLSALDGLVQQHTYSPATHRHMSLQLVNLSEAVRDMRSEIVLSPLAPADALQLRNLLQAVIRDIMAIKPDASLFDTPAATAKEEEEEEDAVVVGLSPTTAVDNVSDSDNLSLASSTAEHISLVRSIMATPTQALLAACASVLTSCDSSLMTLLHHRELLRHPGTPAPSSTPPTSTPTLTTTHSTFTAALRAFDAADTHLMEHPTLPSSYAAHPDLVSLFLYIHPVRQAAESVSALAGKVLALERGDNRKRVYGPSYPLEKALYRASPQVRHDRGGTTAGYYFKSKQRIEEAMERYHSLPFTPSPDILSPAGAKTDSPSAGTAGAETETRRYKVWMVVHRLQQFESRFAVKVVLVTALLCVPAWTEAGRGCARDLVTRSAAAAVGAVCGGVAVAAGGGNPVVVGVFMVVFMAGCIFRFTASSHPRSGLMGCVAFSVVSVSAYTAAAADAAAADATGTAAGAARIAWTRGAALIVGIVSAVVVNWVIWPFVARHELRKSLSFMMLNLGISYRGVVARFVPVLVW</sequence>
<feature type="compositionally biased region" description="Pro residues" evidence="5">
    <location>
        <begin position="481"/>
        <end position="491"/>
    </location>
</feature>
<dbReference type="FunCoup" id="A0A3N4KWR0">
    <property type="interactions" value="11"/>
</dbReference>
<keyword evidence="4 6" id="KW-0472">Membrane</keyword>
<evidence type="ECO:0000256" key="2">
    <source>
        <dbReference type="ARBA" id="ARBA00022692"/>
    </source>
</evidence>
<feature type="transmembrane region" description="Helical" evidence="6">
    <location>
        <begin position="280"/>
        <end position="301"/>
    </location>
</feature>
<feature type="transmembrane region" description="Helical" evidence="6">
    <location>
        <begin position="216"/>
        <end position="235"/>
    </location>
</feature>
<feature type="non-terminal residue" evidence="7">
    <location>
        <position position="1"/>
    </location>
</feature>
<evidence type="ECO:0000256" key="5">
    <source>
        <dbReference type="SAM" id="MobiDB-lite"/>
    </source>
</evidence>
<dbReference type="InterPro" id="IPR023244">
    <property type="entry name" value="Brefeldin_A-sensitivity_4"/>
</dbReference>
<organism evidence="7 8">
    <name type="scientific">Morchella conica CCBAS932</name>
    <dbReference type="NCBI Taxonomy" id="1392247"/>
    <lineage>
        <taxon>Eukaryota</taxon>
        <taxon>Fungi</taxon>
        <taxon>Dikarya</taxon>
        <taxon>Ascomycota</taxon>
        <taxon>Pezizomycotina</taxon>
        <taxon>Pezizomycetes</taxon>
        <taxon>Pezizales</taxon>
        <taxon>Morchellaceae</taxon>
        <taxon>Morchella</taxon>
    </lineage>
</organism>
<evidence type="ECO:0000313" key="7">
    <source>
        <dbReference type="EMBL" id="RPB14984.1"/>
    </source>
</evidence>
<feature type="transmembrane region" description="Helical" evidence="6">
    <location>
        <begin position="664"/>
        <end position="680"/>
    </location>
</feature>
<evidence type="ECO:0000256" key="4">
    <source>
        <dbReference type="ARBA" id="ARBA00023136"/>
    </source>
</evidence>
<protein>
    <submittedName>
        <fullName evidence="7">Uncharacterized protein</fullName>
    </submittedName>
</protein>
<feature type="region of interest" description="Disordered" evidence="5">
    <location>
        <begin position="477"/>
        <end position="497"/>
    </location>
</feature>
<evidence type="ECO:0000256" key="1">
    <source>
        <dbReference type="ARBA" id="ARBA00004141"/>
    </source>
</evidence>
<feature type="transmembrane region" description="Helical" evidence="6">
    <location>
        <begin position="143"/>
        <end position="162"/>
    </location>
</feature>
<dbReference type="PRINTS" id="PR02047">
    <property type="entry name" value="BREFELDNASP4"/>
</dbReference>
<gene>
    <name evidence="7" type="ORF">P167DRAFT_582458</name>
</gene>
<feature type="transmembrane region" description="Helical" evidence="6">
    <location>
        <begin position="781"/>
        <end position="803"/>
    </location>
</feature>
<feature type="region of interest" description="Disordered" evidence="5">
    <location>
        <begin position="1"/>
        <end position="55"/>
    </location>
</feature>
<evidence type="ECO:0000256" key="3">
    <source>
        <dbReference type="ARBA" id="ARBA00022989"/>
    </source>
</evidence>
<accession>A0A3N4KWR0</accession>
<feature type="compositionally biased region" description="Polar residues" evidence="5">
    <location>
        <begin position="30"/>
        <end position="55"/>
    </location>
</feature>
<feature type="transmembrane region" description="Helical" evidence="6">
    <location>
        <begin position="182"/>
        <end position="209"/>
    </location>
</feature>
<proteinExistence type="predicted"/>
<comment type="subcellular location">
    <subcellularLocation>
        <location evidence="1">Membrane</location>
        <topology evidence="1">Multi-pass membrane protein</topology>
    </subcellularLocation>
</comment>
<dbReference type="InParanoid" id="A0A3N4KWR0"/>
<dbReference type="InterPro" id="IPR052430">
    <property type="entry name" value="IVT-Associated"/>
</dbReference>
<evidence type="ECO:0000313" key="8">
    <source>
        <dbReference type="Proteomes" id="UP000277580"/>
    </source>
</evidence>
<dbReference type="PANTHER" id="PTHR47804">
    <property type="entry name" value="60S RIBOSOMAL PROTEIN L19"/>
    <property type="match status" value="1"/>
</dbReference>
<dbReference type="Proteomes" id="UP000277580">
    <property type="component" value="Unassembled WGS sequence"/>
</dbReference>
<keyword evidence="2 6" id="KW-0812">Transmembrane</keyword>
<dbReference type="OrthoDB" id="1924968at2759"/>
<feature type="transmembrane region" description="Helical" evidence="6">
    <location>
        <begin position="815"/>
        <end position="834"/>
    </location>
</feature>
<dbReference type="EMBL" id="ML119115">
    <property type="protein sequence ID" value="RPB14984.1"/>
    <property type="molecule type" value="Genomic_DNA"/>
</dbReference>
<feature type="transmembrane region" description="Helical" evidence="6">
    <location>
        <begin position="692"/>
        <end position="711"/>
    </location>
</feature>
<dbReference type="STRING" id="1392247.A0A3N4KWR0"/>
<feature type="transmembrane region" description="Helical" evidence="6">
    <location>
        <begin position="717"/>
        <end position="736"/>
    </location>
</feature>
<dbReference type="AlphaFoldDB" id="A0A3N4KWR0"/>
<reference evidence="7 8" key="1">
    <citation type="journal article" date="2018" name="Nat. Ecol. Evol.">
        <title>Pezizomycetes genomes reveal the molecular basis of ectomycorrhizal truffle lifestyle.</title>
        <authorList>
            <person name="Murat C."/>
            <person name="Payen T."/>
            <person name="Noel B."/>
            <person name="Kuo A."/>
            <person name="Morin E."/>
            <person name="Chen J."/>
            <person name="Kohler A."/>
            <person name="Krizsan K."/>
            <person name="Balestrini R."/>
            <person name="Da Silva C."/>
            <person name="Montanini B."/>
            <person name="Hainaut M."/>
            <person name="Levati E."/>
            <person name="Barry K.W."/>
            <person name="Belfiori B."/>
            <person name="Cichocki N."/>
            <person name="Clum A."/>
            <person name="Dockter R.B."/>
            <person name="Fauchery L."/>
            <person name="Guy J."/>
            <person name="Iotti M."/>
            <person name="Le Tacon F."/>
            <person name="Lindquist E.A."/>
            <person name="Lipzen A."/>
            <person name="Malagnac F."/>
            <person name="Mello A."/>
            <person name="Molinier V."/>
            <person name="Miyauchi S."/>
            <person name="Poulain J."/>
            <person name="Riccioni C."/>
            <person name="Rubini A."/>
            <person name="Sitrit Y."/>
            <person name="Splivallo R."/>
            <person name="Traeger S."/>
            <person name="Wang M."/>
            <person name="Zifcakova L."/>
            <person name="Wipf D."/>
            <person name="Zambonelli A."/>
            <person name="Paolocci F."/>
            <person name="Nowrousian M."/>
            <person name="Ottonello S."/>
            <person name="Baldrian P."/>
            <person name="Spatafora J.W."/>
            <person name="Henrissat B."/>
            <person name="Nagy L.G."/>
            <person name="Aury J.M."/>
            <person name="Wincker P."/>
            <person name="Grigoriev I.V."/>
            <person name="Bonfante P."/>
            <person name="Martin F.M."/>
        </authorList>
    </citation>
    <scope>NUCLEOTIDE SEQUENCE [LARGE SCALE GENOMIC DNA]</scope>
    <source>
        <strain evidence="7 8">CCBAS932</strain>
    </source>
</reference>
<evidence type="ECO:0000256" key="6">
    <source>
        <dbReference type="SAM" id="Phobius"/>
    </source>
</evidence>
<feature type="transmembrane region" description="Helical" evidence="6">
    <location>
        <begin position="241"/>
        <end position="259"/>
    </location>
</feature>
<feature type="transmembrane region" description="Helical" evidence="6">
    <location>
        <begin position="743"/>
        <end position="761"/>
    </location>
</feature>